<dbReference type="OrthoDB" id="727588at2"/>
<dbReference type="Proteomes" id="UP000286063">
    <property type="component" value="Unassembled WGS sequence"/>
</dbReference>
<evidence type="ECO:0000259" key="1">
    <source>
        <dbReference type="Pfam" id="PF14322"/>
    </source>
</evidence>
<evidence type="ECO:0000313" key="3">
    <source>
        <dbReference type="Proteomes" id="UP000286063"/>
    </source>
</evidence>
<gene>
    <name evidence="2" type="ORF">DXA50_09110</name>
</gene>
<sequence>MVYGMENYIKILAVAIVLVFAGCKDWLDVIPAGQATESDLFSTGDGYRSVLNGLYKSMGKPELYGRNWSYGMLDCMAQLYNLESGSFNDEMCKAAAKYEYTNTQVSSSIESAWGIAYNIIANANDLLQNIENASNDIFAEGEMERKMITGEAYACRALIHFELLRLFAPAPVNDDGRAYIPYIESYPVLSATKLGVKPVLEKVIADLEKARGLVAVYDTTINGQGINLSGTGRFNNDFTYNYQTISGQQIEDFDAALIDDFFKGRGYRMSYNAVTALLARVCQYAGREQEAFNYADEVVKAHVVFRDGSKNLMYKDDYSGLTQGWGNNEADFNNRKDYKTMSNLIFAAYNSLSYQGTGSWLSADWKGGVSPNWFQISESYFLHGGVDEKSLDHRWNHMIFLGSGAYPVSAKYFIPTNLDTRDKTVNLFPVIRLTEMKYIMAEYYARNGNVGDAYRILNEIRENRGIYGSSLGGSTWNEFEQELLHDARREWISEGQLFFLYKRLNAAIVNDKGTLRPMTLQESMFPVPADIK</sequence>
<dbReference type="SUPFAM" id="SSF48452">
    <property type="entry name" value="TPR-like"/>
    <property type="match status" value="1"/>
</dbReference>
<dbReference type="InterPro" id="IPR033985">
    <property type="entry name" value="SusD-like_N"/>
</dbReference>
<reference evidence="2 3" key="1">
    <citation type="submission" date="2018-08" db="EMBL/GenBank/DDBJ databases">
        <title>A genome reference for cultivated species of the human gut microbiota.</title>
        <authorList>
            <person name="Zou Y."/>
            <person name="Xue W."/>
            <person name="Luo G."/>
        </authorList>
    </citation>
    <scope>NUCLEOTIDE SEQUENCE [LARGE SCALE GENOMIC DNA]</scope>
    <source>
        <strain evidence="2 3">OF02-7</strain>
    </source>
</reference>
<proteinExistence type="predicted"/>
<dbReference type="InterPro" id="IPR011990">
    <property type="entry name" value="TPR-like_helical_dom_sf"/>
</dbReference>
<protein>
    <submittedName>
        <fullName evidence="2">RagB/SusD family nutrient uptake outer membrane protein</fullName>
    </submittedName>
</protein>
<accession>A0A413INK0</accession>
<evidence type="ECO:0000313" key="2">
    <source>
        <dbReference type="EMBL" id="RGY17963.1"/>
    </source>
</evidence>
<dbReference type="EMBL" id="QSCR01000013">
    <property type="protein sequence ID" value="RGY17963.1"/>
    <property type="molecule type" value="Genomic_DNA"/>
</dbReference>
<dbReference type="Pfam" id="PF14322">
    <property type="entry name" value="SusD-like_3"/>
    <property type="match status" value="1"/>
</dbReference>
<name>A0A413INK0_9BACT</name>
<dbReference type="AlphaFoldDB" id="A0A413INK0"/>
<feature type="domain" description="SusD-like N-terminal" evidence="1">
    <location>
        <begin position="89"/>
        <end position="214"/>
    </location>
</feature>
<comment type="caution">
    <text evidence="2">The sequence shown here is derived from an EMBL/GenBank/DDBJ whole genome shotgun (WGS) entry which is preliminary data.</text>
</comment>
<dbReference type="Gene3D" id="1.25.40.390">
    <property type="match status" value="1"/>
</dbReference>
<organism evidence="2 3">
    <name type="scientific">Butyricimonas virosa</name>
    <dbReference type="NCBI Taxonomy" id="544645"/>
    <lineage>
        <taxon>Bacteria</taxon>
        <taxon>Pseudomonadati</taxon>
        <taxon>Bacteroidota</taxon>
        <taxon>Bacteroidia</taxon>
        <taxon>Bacteroidales</taxon>
        <taxon>Odoribacteraceae</taxon>
        <taxon>Butyricimonas</taxon>
    </lineage>
</organism>